<sequence length="191" mass="22161">MNKASRPSETRNDKDIVKSVQKWVNTFVMEMNLCPFAKHEMLNNRVRFVTTKAITEEQLLETLKDELELLNNDSSVETSLLIHPNVLQDFYDYNEFLSYADELLLEMGLEGIYQIASFHPHYQFGGTNPDDAENYTNRSPYPLLHLIREASLERAIEEYPDVDQVPIRNVALMNSLGQNKLQALFESLFKK</sequence>
<reference evidence="1" key="1">
    <citation type="journal article" date="2020" name="mSystems">
        <title>Genome- and Community-Level Interaction Insights into Carbon Utilization and Element Cycling Functions of Hydrothermarchaeota in Hydrothermal Sediment.</title>
        <authorList>
            <person name="Zhou Z."/>
            <person name="Liu Y."/>
            <person name="Xu W."/>
            <person name="Pan J."/>
            <person name="Luo Z.H."/>
            <person name="Li M."/>
        </authorList>
    </citation>
    <scope>NUCLEOTIDE SEQUENCE [LARGE SCALE GENOMIC DNA]</scope>
    <source>
        <strain evidence="1">HyVt-380</strain>
    </source>
</reference>
<protein>
    <submittedName>
        <fullName evidence="1">DUF1415 domain-containing protein</fullName>
    </submittedName>
</protein>
<dbReference type="EMBL" id="DRHY01000169">
    <property type="protein sequence ID" value="HEC74223.1"/>
    <property type="molecule type" value="Genomic_DNA"/>
</dbReference>
<accession>A0A7C1ZQB8</accession>
<name>A0A7C1ZQB8_9GAMM</name>
<dbReference type="Pfam" id="PF07209">
    <property type="entry name" value="DUF1415"/>
    <property type="match status" value="1"/>
</dbReference>
<proteinExistence type="predicted"/>
<gene>
    <name evidence="1" type="ORF">ENI26_07605</name>
</gene>
<organism evidence="1">
    <name type="scientific">Methylophaga aminisulfidivorans</name>
    <dbReference type="NCBI Taxonomy" id="230105"/>
    <lineage>
        <taxon>Bacteria</taxon>
        <taxon>Pseudomonadati</taxon>
        <taxon>Pseudomonadota</taxon>
        <taxon>Gammaproteobacteria</taxon>
        <taxon>Thiotrichales</taxon>
        <taxon>Piscirickettsiaceae</taxon>
        <taxon>Methylophaga</taxon>
    </lineage>
</organism>
<dbReference type="AlphaFoldDB" id="A0A7C1ZQB8"/>
<dbReference type="InterPro" id="IPR009858">
    <property type="entry name" value="DUF1415"/>
</dbReference>
<evidence type="ECO:0000313" key="1">
    <source>
        <dbReference type="EMBL" id="HEC74223.1"/>
    </source>
</evidence>
<dbReference type="Proteomes" id="UP000886384">
    <property type="component" value="Unassembled WGS sequence"/>
</dbReference>
<comment type="caution">
    <text evidence="1">The sequence shown here is derived from an EMBL/GenBank/DDBJ whole genome shotgun (WGS) entry which is preliminary data.</text>
</comment>